<sequence>MGTQIKIGHQDRVWPIISQFTHSYIVNDKICSILNIKDLGTEPCVEQEATARTPDV</sequence>
<organism evidence="1 2">
    <name type="scientific">Nesidiocoris tenuis</name>
    <dbReference type="NCBI Taxonomy" id="355587"/>
    <lineage>
        <taxon>Eukaryota</taxon>
        <taxon>Metazoa</taxon>
        <taxon>Ecdysozoa</taxon>
        <taxon>Arthropoda</taxon>
        <taxon>Hexapoda</taxon>
        <taxon>Insecta</taxon>
        <taxon>Pterygota</taxon>
        <taxon>Neoptera</taxon>
        <taxon>Paraneoptera</taxon>
        <taxon>Hemiptera</taxon>
        <taxon>Heteroptera</taxon>
        <taxon>Panheteroptera</taxon>
        <taxon>Cimicomorpha</taxon>
        <taxon>Miridae</taxon>
        <taxon>Dicyphina</taxon>
        <taxon>Nesidiocoris</taxon>
    </lineage>
</organism>
<proteinExistence type="predicted"/>
<gene>
    <name evidence="1" type="ORF">NTEN_LOCUS11643</name>
</gene>
<evidence type="ECO:0000313" key="1">
    <source>
        <dbReference type="EMBL" id="CAB0006166.1"/>
    </source>
</evidence>
<reference evidence="1 2" key="1">
    <citation type="submission" date="2020-02" db="EMBL/GenBank/DDBJ databases">
        <authorList>
            <person name="Ferguson B K."/>
        </authorList>
    </citation>
    <scope>NUCLEOTIDE SEQUENCE [LARGE SCALE GENOMIC DNA]</scope>
</reference>
<dbReference type="Proteomes" id="UP000479000">
    <property type="component" value="Unassembled WGS sequence"/>
</dbReference>
<protein>
    <submittedName>
        <fullName evidence="1">Uncharacterized protein</fullName>
    </submittedName>
</protein>
<dbReference type="AlphaFoldDB" id="A0A6H5GQQ6"/>
<keyword evidence="2" id="KW-1185">Reference proteome</keyword>
<dbReference type="EMBL" id="CADCXU010017395">
    <property type="protein sequence ID" value="CAB0006166.1"/>
    <property type="molecule type" value="Genomic_DNA"/>
</dbReference>
<accession>A0A6H5GQQ6</accession>
<evidence type="ECO:0000313" key="2">
    <source>
        <dbReference type="Proteomes" id="UP000479000"/>
    </source>
</evidence>
<name>A0A6H5GQQ6_9HEMI</name>